<proteinExistence type="predicted"/>
<gene>
    <name evidence="2" type="ORF">BBF96_06720</name>
</gene>
<dbReference type="Gene3D" id="1.10.1660.10">
    <property type="match status" value="1"/>
</dbReference>
<evidence type="ECO:0000313" key="2">
    <source>
        <dbReference type="EMBL" id="AZR73103.1"/>
    </source>
</evidence>
<dbReference type="PANTHER" id="PTHR38431:SF1">
    <property type="entry name" value="BLL2305 PROTEIN"/>
    <property type="match status" value="1"/>
</dbReference>
<dbReference type="KEGG" id="aft:BBF96_06720"/>
<dbReference type="InterPro" id="IPR010093">
    <property type="entry name" value="SinI_DNA-bd"/>
</dbReference>
<accession>A0A3S9SXN5</accession>
<dbReference type="Proteomes" id="UP000267250">
    <property type="component" value="Chromosome"/>
</dbReference>
<protein>
    <recommendedName>
        <fullName evidence="1">Helix-turn-helix domain-containing protein</fullName>
    </recommendedName>
</protein>
<keyword evidence="3" id="KW-1185">Reference proteome</keyword>
<dbReference type="Pfam" id="PF12728">
    <property type="entry name" value="HTH_17"/>
    <property type="match status" value="1"/>
</dbReference>
<reference evidence="2 3" key="1">
    <citation type="submission" date="2016-07" db="EMBL/GenBank/DDBJ databases">
        <title>Genome and transcriptome analysis of iron-reducing fermentative bacteria Anoxybacter fermentans.</title>
        <authorList>
            <person name="Zeng X."/>
            <person name="Shao Z."/>
        </authorList>
    </citation>
    <scope>NUCLEOTIDE SEQUENCE [LARGE SCALE GENOMIC DNA]</scope>
    <source>
        <strain evidence="2 3">DY22613</strain>
    </source>
</reference>
<organism evidence="2 3">
    <name type="scientific">Anoxybacter fermentans</name>
    <dbReference type="NCBI Taxonomy" id="1323375"/>
    <lineage>
        <taxon>Bacteria</taxon>
        <taxon>Bacillati</taxon>
        <taxon>Bacillota</taxon>
        <taxon>Clostridia</taxon>
        <taxon>Halanaerobiales</taxon>
        <taxon>Anoxybacter</taxon>
    </lineage>
</organism>
<evidence type="ECO:0000259" key="1">
    <source>
        <dbReference type="Pfam" id="PF12728"/>
    </source>
</evidence>
<dbReference type="RefSeq" id="WP_127016435.1">
    <property type="nucleotide sequence ID" value="NZ_CP016379.1"/>
</dbReference>
<dbReference type="InterPro" id="IPR041657">
    <property type="entry name" value="HTH_17"/>
</dbReference>
<dbReference type="InterPro" id="IPR009061">
    <property type="entry name" value="DNA-bd_dom_put_sf"/>
</dbReference>
<dbReference type="EMBL" id="CP016379">
    <property type="protein sequence ID" value="AZR73103.1"/>
    <property type="molecule type" value="Genomic_DNA"/>
</dbReference>
<dbReference type="GO" id="GO:0003677">
    <property type="term" value="F:DNA binding"/>
    <property type="evidence" value="ECO:0007669"/>
    <property type="project" value="InterPro"/>
</dbReference>
<dbReference type="OrthoDB" id="90266at2"/>
<dbReference type="AlphaFoldDB" id="A0A3S9SXN5"/>
<evidence type="ECO:0000313" key="3">
    <source>
        <dbReference type="Proteomes" id="UP000267250"/>
    </source>
</evidence>
<dbReference type="SUPFAM" id="SSF46955">
    <property type="entry name" value="Putative DNA-binding domain"/>
    <property type="match status" value="1"/>
</dbReference>
<name>A0A3S9SXN5_9FIRM</name>
<dbReference type="PANTHER" id="PTHR38431">
    <property type="entry name" value="BLL2305 PROTEIN"/>
    <property type="match status" value="1"/>
</dbReference>
<sequence length="72" mass="8319">MKTDNYPEILLVEEVAEYLRVNKQTIYNLLRQGQLPAKKIGGQWRFHKKAIDDYLTAQDTVPAAVAKEDNEE</sequence>
<dbReference type="NCBIfam" id="TIGR01764">
    <property type="entry name" value="excise"/>
    <property type="match status" value="1"/>
</dbReference>
<feature type="domain" description="Helix-turn-helix" evidence="1">
    <location>
        <begin position="12"/>
        <end position="58"/>
    </location>
</feature>